<comment type="cofactor">
    <cofactor evidence="11">
        <name>Mg(2+)</name>
        <dbReference type="ChEBI" id="CHEBI:18420"/>
    </cofactor>
</comment>
<keyword evidence="5 11" id="KW-0460">Magnesium</keyword>
<evidence type="ECO:0000313" key="12">
    <source>
        <dbReference type="EMBL" id="WEU41038.1"/>
    </source>
</evidence>
<comment type="function">
    <text evidence="11">Catalyzes the formation of CDP-2,3-bis-(O-geranylgeranyl)-sn-glycerol (CDP-archaeol) from 2,3-bis-(O-geranylgeranyl)-sn-glycerol 1-phosphate (DGGGP) and CTP. This reaction is the third ether-bond-formation step in the biosynthesis of archaeal membrane lipids.</text>
</comment>
<proteinExistence type="inferred from homology"/>
<keyword evidence="6 11" id="KW-1133">Transmembrane helix</keyword>
<name>A0AAF0D3K8_ODILC</name>
<dbReference type="GO" id="GO:0046474">
    <property type="term" value="P:glycerophospholipid biosynthetic process"/>
    <property type="evidence" value="ECO:0007669"/>
    <property type="project" value="UniProtKB-UniRule"/>
</dbReference>
<sequence length="197" mass="21696">MADVLTELAVMLLLAVYYAIPAYVANGLAVITGGGKPIDLGRKFRDGRRIFGDGKTIRGFIGGVACGFIAGLIQLLIAPYFNEFIQPLITLYSLNPVISGQYQLIIYTPPLRAFLLALGGLTGDLVGSFIKRRLNLERGRPAPFIDQLDFICFALLFAYFITPISLEYIIILIVLTPVIHLLANIAAYYLKLKSVPW</sequence>
<dbReference type="EMBL" id="CP091871">
    <property type="protein sequence ID" value="WEU41038.1"/>
    <property type="molecule type" value="Genomic_DNA"/>
</dbReference>
<dbReference type="PANTHER" id="PTHR39650">
    <property type="entry name" value="CDP-ARCHAEOL SYNTHASE"/>
    <property type="match status" value="1"/>
</dbReference>
<keyword evidence="2 11" id="KW-0444">Lipid biosynthesis</keyword>
<keyword evidence="3 11" id="KW-0808">Transferase</keyword>
<keyword evidence="4 11" id="KW-0812">Transmembrane</keyword>
<reference evidence="12" key="1">
    <citation type="journal article" date="2017" name="Nature">
        <title>Asgard archaea illuminate the origin of eukaryotic cellular complexity.</title>
        <authorList>
            <person name="Zaremba-Niedzwiedzka K."/>
            <person name="Caceres E.F."/>
            <person name="Saw J.H."/>
            <person name="Backstrom D."/>
            <person name="Juzokaite L."/>
            <person name="Vancaester E."/>
            <person name="Seitz K.W."/>
            <person name="Anantharaman K."/>
            <person name="Starnawski P."/>
            <person name="Kjeldsen K.U."/>
            <person name="Scott M.B."/>
            <person name="Nunoura T."/>
            <person name="Banfield J.F."/>
            <person name="Schramm A."/>
            <person name="Baker B.J."/>
            <person name="Spang A."/>
            <person name="Ettema T.J.G."/>
        </authorList>
    </citation>
    <scope>NUCLEOTIDE SEQUENCE</scope>
    <source>
        <strain evidence="12">LCB_4</strain>
    </source>
</reference>
<evidence type="ECO:0000256" key="5">
    <source>
        <dbReference type="ARBA" id="ARBA00022842"/>
    </source>
</evidence>
<dbReference type="HAMAP" id="MF_01117">
    <property type="entry name" value="CDP_archaeol_synth"/>
    <property type="match status" value="1"/>
</dbReference>
<evidence type="ECO:0000256" key="8">
    <source>
        <dbReference type="ARBA" id="ARBA00023136"/>
    </source>
</evidence>
<comment type="pathway">
    <text evidence="11">Membrane lipid metabolism; glycerophospholipid metabolism.</text>
</comment>
<dbReference type="Proteomes" id="UP000186851">
    <property type="component" value="Chromosome"/>
</dbReference>
<feature type="transmembrane region" description="Helical" evidence="11">
    <location>
        <begin position="168"/>
        <end position="190"/>
    </location>
</feature>
<keyword evidence="9 11" id="KW-0594">Phospholipid biosynthesis</keyword>
<dbReference type="EC" id="2.7.7.67" evidence="11"/>
<dbReference type="Pfam" id="PF01864">
    <property type="entry name" value="CarS-like"/>
    <property type="match status" value="1"/>
</dbReference>
<feature type="transmembrane region" description="Helical" evidence="11">
    <location>
        <begin position="111"/>
        <end position="130"/>
    </location>
</feature>
<evidence type="ECO:0000256" key="10">
    <source>
        <dbReference type="ARBA" id="ARBA00023264"/>
    </source>
</evidence>
<comment type="catalytic activity">
    <reaction evidence="11">
        <text>2,3-bis-O-(geranylgeranyl)-sn-glycerol 1-phosphate + CTP + H(+) = CDP-2,3-bis-O-(geranylgeranyl)-sn-glycerol + diphosphate</text>
        <dbReference type="Rhea" id="RHEA:25690"/>
        <dbReference type="ChEBI" id="CHEBI:15378"/>
        <dbReference type="ChEBI" id="CHEBI:33019"/>
        <dbReference type="ChEBI" id="CHEBI:37563"/>
        <dbReference type="ChEBI" id="CHEBI:58837"/>
        <dbReference type="ChEBI" id="CHEBI:58838"/>
        <dbReference type="EC" id="2.7.7.67"/>
    </reaction>
</comment>
<feature type="transmembrane region" description="Helical" evidence="11">
    <location>
        <begin position="12"/>
        <end position="35"/>
    </location>
</feature>
<reference evidence="12" key="2">
    <citation type="journal article" date="2022" name="Nat. Microbiol.">
        <title>A closed Candidatus Odinarchaeum chromosome exposes Asgard archaeal viruses.</title>
        <authorList>
            <person name="Tamarit D."/>
            <person name="Caceres E.F."/>
            <person name="Krupovic M."/>
            <person name="Nijland R."/>
            <person name="Eme L."/>
            <person name="Robinson N.P."/>
            <person name="Ettema T.J.G."/>
        </authorList>
    </citation>
    <scope>NUCLEOTIDE SEQUENCE</scope>
    <source>
        <strain evidence="12">LCB_4</strain>
    </source>
</reference>
<evidence type="ECO:0000313" key="13">
    <source>
        <dbReference type="Proteomes" id="UP000186851"/>
    </source>
</evidence>
<comment type="subcellular location">
    <subcellularLocation>
        <location evidence="11">Cell membrane</location>
        <topology evidence="11">Multi-pass membrane protein</topology>
    </subcellularLocation>
</comment>
<evidence type="ECO:0000256" key="2">
    <source>
        <dbReference type="ARBA" id="ARBA00022516"/>
    </source>
</evidence>
<comment type="similarity">
    <text evidence="11">Belongs to the CDP-archaeol synthase family.</text>
</comment>
<keyword evidence="12" id="KW-0548">Nucleotidyltransferase</keyword>
<accession>A0AAF0D3K8</accession>
<organism evidence="12 13">
    <name type="scientific">Odinarchaeota yellowstonii (strain LCB_4)</name>
    <dbReference type="NCBI Taxonomy" id="1841599"/>
    <lineage>
        <taxon>Archaea</taxon>
        <taxon>Promethearchaeati</taxon>
        <taxon>Candidatus Odinarchaeota</taxon>
        <taxon>Candidatus Odinarchaeia</taxon>
        <taxon>Candidatus Odinarchaeales</taxon>
        <taxon>Candidatus Odinarchaeaceae</taxon>
        <taxon>Candidatus Odinarchaeum</taxon>
    </lineage>
</organism>
<evidence type="ECO:0000256" key="3">
    <source>
        <dbReference type="ARBA" id="ARBA00022679"/>
    </source>
</evidence>
<dbReference type="PANTHER" id="PTHR39650:SF1">
    <property type="entry name" value="CDP-ARCHAEOL SYNTHASE"/>
    <property type="match status" value="1"/>
</dbReference>
<dbReference type="NCBIfam" id="NF003114">
    <property type="entry name" value="PRK04032.1"/>
    <property type="match status" value="1"/>
</dbReference>
<dbReference type="KEGG" id="oyw:OdinLCB4_003850"/>
<evidence type="ECO:0000256" key="4">
    <source>
        <dbReference type="ARBA" id="ARBA00022692"/>
    </source>
</evidence>
<dbReference type="GO" id="GO:0005886">
    <property type="term" value="C:plasma membrane"/>
    <property type="evidence" value="ECO:0007669"/>
    <property type="project" value="UniProtKB-SubCell"/>
</dbReference>
<evidence type="ECO:0000256" key="6">
    <source>
        <dbReference type="ARBA" id="ARBA00022989"/>
    </source>
</evidence>
<feature type="transmembrane region" description="Helical" evidence="11">
    <location>
        <begin position="142"/>
        <end position="162"/>
    </location>
</feature>
<keyword evidence="8 11" id="KW-0472">Membrane</keyword>
<feature type="transmembrane region" description="Helical" evidence="11">
    <location>
        <begin position="56"/>
        <end position="81"/>
    </location>
</feature>
<dbReference type="InterPro" id="IPR032690">
    <property type="entry name" value="CarS"/>
</dbReference>
<keyword evidence="1 11" id="KW-1003">Cell membrane</keyword>
<dbReference type="InterPro" id="IPR002726">
    <property type="entry name" value="CarS_archaea"/>
</dbReference>
<dbReference type="AlphaFoldDB" id="A0AAF0D3K8"/>
<evidence type="ECO:0000256" key="7">
    <source>
        <dbReference type="ARBA" id="ARBA00023098"/>
    </source>
</evidence>
<evidence type="ECO:0000256" key="9">
    <source>
        <dbReference type="ARBA" id="ARBA00023209"/>
    </source>
</evidence>
<keyword evidence="10 11" id="KW-1208">Phospholipid metabolism</keyword>
<protein>
    <recommendedName>
        <fullName evidence="11">CDP-archaeol synthase</fullName>
        <ecNumber evidence="11">2.7.7.67</ecNumber>
    </recommendedName>
    <alternativeName>
        <fullName evidence="11">CDP-2,3-bis-(O-geranylgeranyl)-sn-glycerol synthase</fullName>
    </alternativeName>
</protein>
<keyword evidence="7 11" id="KW-0443">Lipid metabolism</keyword>
<evidence type="ECO:0000256" key="11">
    <source>
        <dbReference type="HAMAP-Rule" id="MF_01117"/>
    </source>
</evidence>
<dbReference type="GO" id="GO:0043338">
    <property type="term" value="F:CDP-2,3-bis-(O-geranylgeranyl)-sn-glycerol synthase activity"/>
    <property type="evidence" value="ECO:0007669"/>
    <property type="project" value="UniProtKB-EC"/>
</dbReference>
<gene>
    <name evidence="11" type="primary">carS</name>
    <name evidence="12" type="ORF">OdinLCB4_003850</name>
</gene>
<evidence type="ECO:0000256" key="1">
    <source>
        <dbReference type="ARBA" id="ARBA00022475"/>
    </source>
</evidence>